<keyword evidence="4" id="KW-1185">Reference proteome</keyword>
<feature type="domain" description="Thioredoxin" evidence="2">
    <location>
        <begin position="277"/>
        <end position="442"/>
    </location>
</feature>
<reference evidence="3" key="3">
    <citation type="submission" date="2025-09" db="UniProtKB">
        <authorList>
            <consortium name="Ensembl"/>
        </authorList>
    </citation>
    <scope>IDENTIFICATION</scope>
</reference>
<dbReference type="Proteomes" id="UP000694556">
    <property type="component" value="Chromosome 15"/>
</dbReference>
<dbReference type="CDD" id="cd02982">
    <property type="entry name" value="PDI_b'_family"/>
    <property type="match status" value="1"/>
</dbReference>
<dbReference type="PANTHER" id="PTHR18929:SF58">
    <property type="entry name" value="PROTEIN DISULFIDE-ISOMERASE-LIKE PROTEIN OF THE TESTIS"/>
    <property type="match status" value="1"/>
</dbReference>
<dbReference type="Gene3D" id="3.40.30.10">
    <property type="entry name" value="Glutaredoxin"/>
    <property type="match status" value="4"/>
</dbReference>
<dbReference type="AlphaFoldDB" id="A0A8C3BRB9"/>
<evidence type="ECO:0000313" key="4">
    <source>
        <dbReference type="Proteomes" id="UP000694556"/>
    </source>
</evidence>
<dbReference type="GO" id="GO:0006457">
    <property type="term" value="P:protein folding"/>
    <property type="evidence" value="ECO:0007669"/>
    <property type="project" value="TreeGrafter"/>
</dbReference>
<name>A0A8C3BRB9_CAIMO</name>
<dbReference type="Pfam" id="PF13848">
    <property type="entry name" value="Thioredoxin_6"/>
    <property type="match status" value="1"/>
</dbReference>
<proteinExistence type="inferred from homology"/>
<dbReference type="CDD" id="cd02995">
    <property type="entry name" value="PDI_a_PDI_a'_C"/>
    <property type="match status" value="1"/>
</dbReference>
<dbReference type="FunFam" id="3.40.30.10:FF:000167">
    <property type="entry name" value="Protein disulfide isomerase like, testis expressed"/>
    <property type="match status" value="1"/>
</dbReference>
<evidence type="ECO:0000313" key="3">
    <source>
        <dbReference type="Ensembl" id="ENSCMMP00000009586.1"/>
    </source>
</evidence>
<sequence length="450" mass="52012">MKCLQKLYLIEGLNVSNISFSFEILSEHIQTTFFSPSLPNRRLLQSRWYFTVAGPCTCPNLSEEFAEAARQLKKEAPRIQFGKIDVTDQHDLRKEFNIREFPTVKFFVDGSREDPIDFCSSSSSLQFPRLTAKDVPEMPFGMTSREDVCANYGIQKNTLVVFKKVGVQLLKVIKHQTSDSLFCLKRMEQMLILVSQTSVKIFDVPVENHILLFIPTNSKTFNVTYENYKSAAMEFRGEITFVLVNTNETRNGRVFEYFRIRDIDVPAVRILNLTSNAKYKMPADDVTLENLRHFCQSYLDGKAKIHLSSEEITEDWDKMPVKVLVGKNFNRIVFNKTMTVFVMFYAPWSHDCRKLLPIWDELGEKYKNHKDIIIAKIDVTANDILSVVLDRYPFFRLFPAGADYQVRSFRGRMGWHSCTLRGGQLGGRTQITLRENLQLASSPLQEMYSL</sequence>
<reference evidence="3" key="2">
    <citation type="submission" date="2025-08" db="UniProtKB">
        <authorList>
            <consortium name="Ensembl"/>
        </authorList>
    </citation>
    <scope>IDENTIFICATION</scope>
</reference>
<dbReference type="CDD" id="cd02961">
    <property type="entry name" value="PDI_a_family"/>
    <property type="match status" value="1"/>
</dbReference>
<dbReference type="InterPro" id="IPR036249">
    <property type="entry name" value="Thioredoxin-like_sf"/>
</dbReference>
<evidence type="ECO:0000259" key="2">
    <source>
        <dbReference type="PROSITE" id="PS51352"/>
    </source>
</evidence>
<dbReference type="PROSITE" id="PS51352">
    <property type="entry name" value="THIOREDOXIN_2"/>
    <property type="match status" value="1"/>
</dbReference>
<organism evidence="3 4">
    <name type="scientific">Cairina moschata</name>
    <name type="common">Muscovy duck</name>
    <dbReference type="NCBI Taxonomy" id="8855"/>
    <lineage>
        <taxon>Eukaryota</taxon>
        <taxon>Metazoa</taxon>
        <taxon>Chordata</taxon>
        <taxon>Craniata</taxon>
        <taxon>Vertebrata</taxon>
        <taxon>Euteleostomi</taxon>
        <taxon>Archelosauria</taxon>
        <taxon>Archosauria</taxon>
        <taxon>Dinosauria</taxon>
        <taxon>Saurischia</taxon>
        <taxon>Theropoda</taxon>
        <taxon>Coelurosauria</taxon>
        <taxon>Aves</taxon>
        <taxon>Neognathae</taxon>
        <taxon>Galloanserae</taxon>
        <taxon>Anseriformes</taxon>
        <taxon>Anatidae</taxon>
        <taxon>Anatinae</taxon>
        <taxon>Cairina</taxon>
    </lineage>
</organism>
<comment type="similarity">
    <text evidence="1">Belongs to the protein disulfide isomerase family.</text>
</comment>
<reference evidence="3" key="1">
    <citation type="submission" date="2018-09" db="EMBL/GenBank/DDBJ databases">
        <title>Common duck and Muscovy duck high density SNP chip.</title>
        <authorList>
            <person name="Vignal A."/>
            <person name="Thebault N."/>
            <person name="Warren W.C."/>
        </authorList>
    </citation>
    <scope>NUCLEOTIDE SEQUENCE [LARGE SCALE GENOMIC DNA]</scope>
</reference>
<dbReference type="Pfam" id="PF00085">
    <property type="entry name" value="Thioredoxin"/>
    <property type="match status" value="2"/>
</dbReference>
<evidence type="ECO:0000256" key="1">
    <source>
        <dbReference type="ARBA" id="ARBA00006347"/>
    </source>
</evidence>
<dbReference type="InterPro" id="IPR013766">
    <property type="entry name" value="Thioredoxin_domain"/>
</dbReference>
<accession>A0A8C3BRB9</accession>
<dbReference type="PANTHER" id="PTHR18929">
    <property type="entry name" value="PROTEIN DISULFIDE ISOMERASE"/>
    <property type="match status" value="1"/>
</dbReference>
<protein>
    <submittedName>
        <fullName evidence="3">Protein disulfide isomerase like, testis expressed</fullName>
    </submittedName>
</protein>
<dbReference type="GO" id="GO:0005783">
    <property type="term" value="C:endoplasmic reticulum"/>
    <property type="evidence" value="ECO:0007669"/>
    <property type="project" value="TreeGrafter"/>
</dbReference>
<dbReference type="SUPFAM" id="SSF52833">
    <property type="entry name" value="Thioredoxin-like"/>
    <property type="match status" value="3"/>
</dbReference>
<dbReference type="Ensembl" id="ENSCMMT00000010567.1">
    <property type="protein sequence ID" value="ENSCMMP00000009586.1"/>
    <property type="gene ID" value="ENSCMMG00000005980.1"/>
</dbReference>